<dbReference type="EMBL" id="WJKJ01000332">
    <property type="protein sequence ID" value="MBD3365536.1"/>
    <property type="molecule type" value="Genomic_DNA"/>
</dbReference>
<proteinExistence type="predicted"/>
<comment type="caution">
    <text evidence="3">The sequence shown here is derived from an EMBL/GenBank/DDBJ whole genome shotgun (WGS) entry which is preliminary data.</text>
</comment>
<sequence length="181" mass="20135">MRTEIRLSGRGGQGLITAGIILAEACGVYESKEVVQTQSYGPEARGGASRAEVVISDNQIRYPRAYNPDILVALSQEAFDRFSPQIKEDGLIFADTFYVETDKKEVISMPFSETARTEIGREVVTNILMLAALSATTRIVKLESLKKAVKHRVRSAFIEMNMKALDVGFKLGEEKWKERSS</sequence>
<dbReference type="InterPro" id="IPR052554">
    <property type="entry name" value="2-oxoglutarate_synth_KorC"/>
</dbReference>
<gene>
    <name evidence="3" type="ORF">GF359_10015</name>
</gene>
<evidence type="ECO:0000259" key="2">
    <source>
        <dbReference type="Pfam" id="PF01558"/>
    </source>
</evidence>
<dbReference type="NCBIfam" id="TIGR02175">
    <property type="entry name" value="PorC_KorC"/>
    <property type="match status" value="1"/>
</dbReference>
<reference evidence="3" key="1">
    <citation type="submission" date="2019-11" db="EMBL/GenBank/DDBJ databases">
        <title>Microbial mats filling the niche in hypersaline microbial mats.</title>
        <authorList>
            <person name="Wong H.L."/>
            <person name="Macleod F.I."/>
            <person name="White R.A. III"/>
            <person name="Burns B.P."/>
        </authorList>
    </citation>
    <scope>NUCLEOTIDE SEQUENCE</scope>
    <source>
        <strain evidence="3">Bin_327</strain>
    </source>
</reference>
<evidence type="ECO:0000313" key="4">
    <source>
        <dbReference type="Proteomes" id="UP000630660"/>
    </source>
</evidence>
<dbReference type="Proteomes" id="UP000630660">
    <property type="component" value="Unassembled WGS sequence"/>
</dbReference>
<dbReference type="SUPFAM" id="SSF53323">
    <property type="entry name" value="Pyruvate-ferredoxin oxidoreductase, PFOR, domain III"/>
    <property type="match status" value="1"/>
</dbReference>
<dbReference type="InterPro" id="IPR019752">
    <property type="entry name" value="Pyrv/ketoisovalerate_OxRed_cat"/>
</dbReference>
<keyword evidence="1" id="KW-0560">Oxidoreductase</keyword>
<dbReference type="InterPro" id="IPR011894">
    <property type="entry name" value="PorC_KorC"/>
</dbReference>
<dbReference type="GO" id="GO:0016625">
    <property type="term" value="F:oxidoreductase activity, acting on the aldehyde or oxo group of donors, iron-sulfur protein as acceptor"/>
    <property type="evidence" value="ECO:0007669"/>
    <property type="project" value="InterPro"/>
</dbReference>
<organism evidence="3 4">
    <name type="scientific">candidate division WOR-3 bacterium</name>
    <dbReference type="NCBI Taxonomy" id="2052148"/>
    <lineage>
        <taxon>Bacteria</taxon>
        <taxon>Bacteria division WOR-3</taxon>
    </lineage>
</organism>
<protein>
    <submittedName>
        <fullName evidence="3">2-oxoacid:ferredoxin oxidoreductase subunit gamma</fullName>
    </submittedName>
</protein>
<dbReference type="Gene3D" id="3.40.920.10">
    <property type="entry name" value="Pyruvate-ferredoxin oxidoreductase, PFOR, domain III"/>
    <property type="match status" value="1"/>
</dbReference>
<dbReference type="InterPro" id="IPR002869">
    <property type="entry name" value="Pyrv_flavodox_OxRed_cen"/>
</dbReference>
<evidence type="ECO:0000256" key="1">
    <source>
        <dbReference type="ARBA" id="ARBA00023002"/>
    </source>
</evidence>
<dbReference type="AlphaFoldDB" id="A0A9D5KAS1"/>
<evidence type="ECO:0000313" key="3">
    <source>
        <dbReference type="EMBL" id="MBD3365536.1"/>
    </source>
</evidence>
<feature type="domain" description="Pyruvate/ketoisovalerate oxidoreductase catalytic" evidence="2">
    <location>
        <begin position="11"/>
        <end position="169"/>
    </location>
</feature>
<dbReference type="PANTHER" id="PTHR42730">
    <property type="entry name" value="2-OXOGLUTARATE SYNTHASE SUBUNIT KORC"/>
    <property type="match status" value="1"/>
</dbReference>
<dbReference type="PANTHER" id="PTHR42730:SF1">
    <property type="entry name" value="2-OXOGLUTARATE SYNTHASE SUBUNIT KORC"/>
    <property type="match status" value="1"/>
</dbReference>
<dbReference type="Pfam" id="PF01558">
    <property type="entry name" value="POR"/>
    <property type="match status" value="1"/>
</dbReference>
<name>A0A9D5KAS1_UNCW3</name>
<accession>A0A9D5KAS1</accession>